<dbReference type="AlphaFoldDB" id="A0A9N9AG41"/>
<feature type="domain" description="Trafficking protein particle complex II-specific subunit 65 IgD3" evidence="2">
    <location>
        <begin position="542"/>
        <end position="702"/>
    </location>
</feature>
<dbReference type="GO" id="GO:0006891">
    <property type="term" value="P:intra-Golgi vesicle-mediated transport"/>
    <property type="evidence" value="ECO:0007669"/>
    <property type="project" value="InterPro"/>
</dbReference>
<gene>
    <name evidence="3" type="ORF">FMOSSE_LOCUS5415</name>
</gene>
<proteinExistence type="predicted"/>
<evidence type="ECO:0000313" key="4">
    <source>
        <dbReference type="Proteomes" id="UP000789375"/>
    </source>
</evidence>
<feature type="compositionally biased region" description="Polar residues" evidence="1">
    <location>
        <begin position="717"/>
        <end position="731"/>
    </location>
</feature>
<dbReference type="PANTHER" id="PTHR28159:SF1">
    <property type="entry name" value="TRAFFICKING PROTEIN PARTICLE COMPLEX II-SPECIFIC SUBUNIT 65"/>
    <property type="match status" value="1"/>
</dbReference>
<evidence type="ECO:0000256" key="1">
    <source>
        <dbReference type="SAM" id="MobiDB-lite"/>
    </source>
</evidence>
<feature type="compositionally biased region" description="Polar residues" evidence="1">
    <location>
        <begin position="468"/>
        <end position="489"/>
    </location>
</feature>
<dbReference type="PANTHER" id="PTHR28159">
    <property type="entry name" value="TRAFFICKING PROTEIN PARTICLE COMPLEX II-SPECIFIC SUBUNIT 65"/>
    <property type="match status" value="1"/>
</dbReference>
<feature type="compositionally biased region" description="Pro residues" evidence="1">
    <location>
        <begin position="94"/>
        <end position="105"/>
    </location>
</feature>
<comment type="caution">
    <text evidence="3">The sequence shown here is derived from an EMBL/GenBank/DDBJ whole genome shotgun (WGS) entry which is preliminary data.</text>
</comment>
<name>A0A9N9AG41_FUNMO</name>
<dbReference type="InterPro" id="IPR024662">
    <property type="entry name" value="Trs65"/>
</dbReference>
<dbReference type="InterPro" id="IPR055420">
    <property type="entry name" value="IgD3_Trs65"/>
</dbReference>
<dbReference type="GO" id="GO:1990071">
    <property type="term" value="C:TRAPPII protein complex"/>
    <property type="evidence" value="ECO:0007669"/>
    <property type="project" value="InterPro"/>
</dbReference>
<keyword evidence="4" id="KW-1185">Reference proteome</keyword>
<dbReference type="Pfam" id="PF12735">
    <property type="entry name" value="IgD3_Trs65"/>
    <property type="match status" value="1"/>
</dbReference>
<protein>
    <submittedName>
        <fullName evidence="3">9485_t:CDS:1</fullName>
    </submittedName>
</protein>
<evidence type="ECO:0000259" key="2">
    <source>
        <dbReference type="Pfam" id="PF12735"/>
    </source>
</evidence>
<dbReference type="EMBL" id="CAJVPP010001023">
    <property type="protein sequence ID" value="CAG8529034.1"/>
    <property type="molecule type" value="Genomic_DNA"/>
</dbReference>
<dbReference type="Proteomes" id="UP000789375">
    <property type="component" value="Unassembled WGS sequence"/>
</dbReference>
<evidence type="ECO:0000313" key="3">
    <source>
        <dbReference type="EMBL" id="CAG8529034.1"/>
    </source>
</evidence>
<sequence>MKAQETLINELTLDIAVPNGIIQCTKEEVDLIFTTKARSIAYYDETLYFYLIIVLPADSDLSNQDAATNYFRQLEMFVEASIIDASTLSVPSPNPPAVYRLPPPGRSRDNSSATSPSIPGTPLPPPMDKRINKSTEGAVIYSYLYNPNTKDRQMVVLERNGCWTCVVPLAVPVAYVKTRAQTPALALNTIVTQKSQPKAQIDIVKSPEADLYSPENFGNMNLLEGLNDDPSFDESTKSLLLPPSRLYSSDAKRANSSYSPQTMRRDFRKILSVKSALNVRMRTTSVSPLDNALMMSVELENNTDAGGSFSVEVVNVEIAYGFVTRYDWGPKDNKTDKFPLTLNPVDQVTFLYNITILDDPSFPKLVPTPYPTPIPHSRTHSRRSSVASVFSVNSSYAPASEDRQRHVSIVVKGSPVQNDVKSRSIESRWNCMLDLSNLRRREDSYPPPTPQNTNQRPMSLLTRPGQLHSPSSSRSATLFSPTGSTTPTAARSYFSADNNGRGKKHYTGLPTIPDHDNIGIGNGILSSGRTPLSEKSMEVEVGDGVVVSFLVASKVVVGKTFTIHVFVVNRSKHIRRFTVMVPNKKRPNEKAIRNLVAAPLGAKITIQTEQMVNGNVSQSNQLEPFLDESDFIKKYLETETPDADIVCLENNVRIGPLHPSTCESVALHFIAIKESLHMIELVQLVDNDTGFITNLRNVLEIHVSKSLDPNSKKDNNRFSGVNNNNHSTTYPSREIEVN</sequence>
<accession>A0A9N9AG41</accession>
<organism evidence="3 4">
    <name type="scientific">Funneliformis mosseae</name>
    <name type="common">Endomycorrhizal fungus</name>
    <name type="synonym">Glomus mosseae</name>
    <dbReference type="NCBI Taxonomy" id="27381"/>
    <lineage>
        <taxon>Eukaryota</taxon>
        <taxon>Fungi</taxon>
        <taxon>Fungi incertae sedis</taxon>
        <taxon>Mucoromycota</taxon>
        <taxon>Glomeromycotina</taxon>
        <taxon>Glomeromycetes</taxon>
        <taxon>Glomerales</taxon>
        <taxon>Glomeraceae</taxon>
        <taxon>Funneliformis</taxon>
    </lineage>
</organism>
<feature type="region of interest" description="Disordered" evidence="1">
    <location>
        <begin position="440"/>
        <end position="497"/>
    </location>
</feature>
<reference evidence="3" key="1">
    <citation type="submission" date="2021-06" db="EMBL/GenBank/DDBJ databases">
        <authorList>
            <person name="Kallberg Y."/>
            <person name="Tangrot J."/>
            <person name="Rosling A."/>
        </authorList>
    </citation>
    <scope>NUCLEOTIDE SEQUENCE</scope>
    <source>
        <strain evidence="3">87-6 pot B 2015</strain>
    </source>
</reference>
<dbReference type="GO" id="GO:0005802">
    <property type="term" value="C:trans-Golgi network"/>
    <property type="evidence" value="ECO:0007669"/>
    <property type="project" value="TreeGrafter"/>
</dbReference>
<feature type="region of interest" description="Disordered" evidence="1">
    <location>
        <begin position="710"/>
        <end position="738"/>
    </location>
</feature>
<feature type="region of interest" description="Disordered" evidence="1">
    <location>
        <begin position="94"/>
        <end position="129"/>
    </location>
</feature>